<dbReference type="AlphaFoldDB" id="A0A2J0KXZ3"/>
<dbReference type="EMBL" id="PEWV01000016">
    <property type="protein sequence ID" value="PIU42174.1"/>
    <property type="molecule type" value="Genomic_DNA"/>
</dbReference>
<dbReference type="Proteomes" id="UP000230052">
    <property type="component" value="Unassembled WGS sequence"/>
</dbReference>
<gene>
    <name evidence="1" type="ORF">COS99_01545</name>
</gene>
<evidence type="ECO:0000313" key="1">
    <source>
        <dbReference type="EMBL" id="PIU42174.1"/>
    </source>
</evidence>
<name>A0A2J0KXZ3_9BACT</name>
<sequence length="532" mass="60606">MLKYRNLFRYFWLISFLAMGVFLLSCPTYAILDDTFSAEKPAKASEAKPQQFGLEDIGIPEDLGLIKNSFKGNSDKIIIHIQDAHCNYEAQSNISKILDMLMDRKGLILVAVEGSAGKIDTSLFNTFPDEDIKKEVATYFMKKGKISGAELLAITTKKPITLYGVENKDYYLENLKCFTTTLPVRGSAKQVCGEIKSYLNRLKGYIYNNDLKELDKKISDYEEDKIKFVDFCVYLNKVAQGKKVDLARYNNFSHFTSVLDIEKGIDFDKVDGERTNLINALEKKLSQDQLSDLFLKSLSYKTKKISASEYYTYLRDLAVKAKIKVSDYKNLNSYIDYLVSYAKVDNGDLFKEIATLEDDIRSKLYTNDDQRTLTDLTKNIKLMNGLMDISLSTEDAQYFMKNKDQFQSVAFINFIEQQASRYALAYSPNPNVKAIDELLPTLENFYIMAKKREVALINNTLNKMDQDGVKISALITGGYHTEGIMKLLKDKGISYVVISPRITKLDTESPYLKILSGEEVPFEEILSEGEKQ</sequence>
<organism evidence="1 2">
    <name type="scientific">Candidatus Aquitaenariimonas noxiae</name>
    <dbReference type="NCBI Taxonomy" id="1974741"/>
    <lineage>
        <taxon>Bacteria</taxon>
        <taxon>Pseudomonadati</taxon>
        <taxon>Candidatus Omnitrophota</taxon>
        <taxon>Candidatus Aquitaenariimonas</taxon>
    </lineage>
</organism>
<accession>A0A2J0KXZ3</accession>
<protein>
    <submittedName>
        <fullName evidence="1">Uncharacterized protein</fullName>
    </submittedName>
</protein>
<reference evidence="1 2" key="1">
    <citation type="submission" date="2017-09" db="EMBL/GenBank/DDBJ databases">
        <title>Depth-based differentiation of microbial function through sediment-hosted aquifers and enrichment of novel symbionts in the deep terrestrial subsurface.</title>
        <authorList>
            <person name="Probst A.J."/>
            <person name="Ladd B."/>
            <person name="Jarett J.K."/>
            <person name="Geller-Mcgrath D.E."/>
            <person name="Sieber C.M."/>
            <person name="Emerson J.B."/>
            <person name="Anantharaman K."/>
            <person name="Thomas B.C."/>
            <person name="Malmstrom R."/>
            <person name="Stieglmeier M."/>
            <person name="Klingl A."/>
            <person name="Woyke T."/>
            <person name="Ryan C.M."/>
            <person name="Banfield J.F."/>
        </authorList>
    </citation>
    <scope>NUCLEOTIDE SEQUENCE [LARGE SCALE GENOMIC DNA]</scope>
    <source>
        <strain evidence="1">CG07_land_8_20_14_0_80_42_15</strain>
    </source>
</reference>
<dbReference type="PROSITE" id="PS51257">
    <property type="entry name" value="PROKAR_LIPOPROTEIN"/>
    <property type="match status" value="1"/>
</dbReference>
<proteinExistence type="predicted"/>
<comment type="caution">
    <text evidence="1">The sequence shown here is derived from an EMBL/GenBank/DDBJ whole genome shotgun (WGS) entry which is preliminary data.</text>
</comment>
<evidence type="ECO:0000313" key="2">
    <source>
        <dbReference type="Proteomes" id="UP000230052"/>
    </source>
</evidence>